<dbReference type="Proteomes" id="UP001239167">
    <property type="component" value="Unassembled WGS sequence"/>
</dbReference>
<gene>
    <name evidence="2" type="ORF">J2S01_000147</name>
</gene>
<keyword evidence="1" id="KW-0472">Membrane</keyword>
<evidence type="ECO:0000313" key="2">
    <source>
        <dbReference type="EMBL" id="MDQ0202462.1"/>
    </source>
</evidence>
<evidence type="ECO:0000256" key="1">
    <source>
        <dbReference type="SAM" id="Phobius"/>
    </source>
</evidence>
<organism evidence="2 3">
    <name type="scientific">Pectinatus haikarae</name>
    <dbReference type="NCBI Taxonomy" id="349096"/>
    <lineage>
        <taxon>Bacteria</taxon>
        <taxon>Bacillati</taxon>
        <taxon>Bacillota</taxon>
        <taxon>Negativicutes</taxon>
        <taxon>Selenomonadales</taxon>
        <taxon>Selenomonadaceae</taxon>
        <taxon>Pectinatus</taxon>
    </lineage>
</organism>
<sequence length="57" mass="6504">MSEDSIRKLFDKIDDFGIRLARIETILDERDKAKKSYTATIAWCITTAIAVYAAVHK</sequence>
<comment type="caution">
    <text evidence="2">The sequence shown here is derived from an EMBL/GenBank/DDBJ whole genome shotgun (WGS) entry which is preliminary data.</text>
</comment>
<dbReference type="EMBL" id="JAUSUE010000001">
    <property type="protein sequence ID" value="MDQ0202462.1"/>
    <property type="molecule type" value="Genomic_DNA"/>
</dbReference>
<keyword evidence="1" id="KW-1133">Transmembrane helix</keyword>
<proteinExistence type="predicted"/>
<dbReference type="RefSeq" id="WP_307222316.1">
    <property type="nucleotide sequence ID" value="NZ_CP116940.1"/>
</dbReference>
<reference evidence="2 3" key="1">
    <citation type="submission" date="2023-07" db="EMBL/GenBank/DDBJ databases">
        <title>Genomic Encyclopedia of Type Strains, Phase IV (KMG-IV): sequencing the most valuable type-strain genomes for metagenomic binning, comparative biology and taxonomic classification.</title>
        <authorList>
            <person name="Goeker M."/>
        </authorList>
    </citation>
    <scope>NUCLEOTIDE SEQUENCE [LARGE SCALE GENOMIC DNA]</scope>
    <source>
        <strain evidence="2 3">DSM 16980</strain>
    </source>
</reference>
<accession>A0ABT9Y3R2</accession>
<keyword evidence="3" id="KW-1185">Reference proteome</keyword>
<keyword evidence="1" id="KW-0812">Transmembrane</keyword>
<protein>
    <submittedName>
        <fullName evidence="2">Uncharacterized protein</fullName>
    </submittedName>
</protein>
<evidence type="ECO:0000313" key="3">
    <source>
        <dbReference type="Proteomes" id="UP001239167"/>
    </source>
</evidence>
<name>A0ABT9Y3R2_9FIRM</name>
<feature type="transmembrane region" description="Helical" evidence="1">
    <location>
        <begin position="37"/>
        <end position="55"/>
    </location>
</feature>